<organism evidence="1 2">
    <name type="scientific">Candidatus Shapirobacteria bacterium GW2011_GWE1_38_10</name>
    <dbReference type="NCBI Taxonomy" id="1618488"/>
    <lineage>
        <taxon>Bacteria</taxon>
        <taxon>Candidatus Shapironibacteriota</taxon>
    </lineage>
</organism>
<accession>A0A0G0I771</accession>
<reference evidence="1 2" key="1">
    <citation type="journal article" date="2015" name="Nature">
        <title>rRNA introns, odd ribosomes, and small enigmatic genomes across a large radiation of phyla.</title>
        <authorList>
            <person name="Brown C.T."/>
            <person name="Hug L.A."/>
            <person name="Thomas B.C."/>
            <person name="Sharon I."/>
            <person name="Castelle C.J."/>
            <person name="Singh A."/>
            <person name="Wilkins M.J."/>
            <person name="Williams K.H."/>
            <person name="Banfield J.F."/>
        </authorList>
    </citation>
    <scope>NUCLEOTIDE SEQUENCE [LARGE SCALE GENOMIC DNA]</scope>
</reference>
<dbReference type="AlphaFoldDB" id="A0A0G0I771"/>
<evidence type="ECO:0000313" key="2">
    <source>
        <dbReference type="Proteomes" id="UP000034231"/>
    </source>
</evidence>
<name>A0A0G0I771_9BACT</name>
<proteinExistence type="predicted"/>
<evidence type="ECO:0000313" key="1">
    <source>
        <dbReference type="EMBL" id="KKQ50402.1"/>
    </source>
</evidence>
<comment type="caution">
    <text evidence="1">The sequence shown here is derived from an EMBL/GenBank/DDBJ whole genome shotgun (WGS) entry which is preliminary data.</text>
</comment>
<dbReference type="Proteomes" id="UP000034231">
    <property type="component" value="Unassembled WGS sequence"/>
</dbReference>
<dbReference type="EMBL" id="LBTX01000006">
    <property type="protein sequence ID" value="KKQ50402.1"/>
    <property type="molecule type" value="Genomic_DNA"/>
</dbReference>
<sequence length="67" mass="7686">MELLFNGIIVRGEGEKIKNSTELHECEYPVSSSGTNREKVVCASWLSPYKPRRVEKARVIRGLFQTF</sequence>
<protein>
    <submittedName>
        <fullName evidence="1">Uncharacterized protein</fullName>
    </submittedName>
</protein>
<gene>
    <name evidence="1" type="ORF">US68_C0006G0082</name>
</gene>